<protein>
    <submittedName>
        <fullName evidence="4">Carbohydrate kinase family protein</fullName>
    </submittedName>
</protein>
<organism evidence="4 5">
    <name type="scientific">Faecalibacterium prausnitzii</name>
    <dbReference type="NCBI Taxonomy" id="853"/>
    <lineage>
        <taxon>Bacteria</taxon>
        <taxon>Bacillati</taxon>
        <taxon>Bacillota</taxon>
        <taxon>Clostridia</taxon>
        <taxon>Eubacteriales</taxon>
        <taxon>Oscillospiraceae</taxon>
        <taxon>Faecalibacterium</taxon>
    </lineage>
</organism>
<accession>A0A291T8M4</accession>
<gene>
    <name evidence="4" type="ORF">CRH10_03590</name>
</gene>
<dbReference type="Proteomes" id="UP000223709">
    <property type="component" value="Chromosome"/>
</dbReference>
<reference evidence="4 5" key="1">
    <citation type="submission" date="2017-10" db="EMBL/GenBank/DDBJ databases">
        <title>Complete Genome Sequence of Faecalibacterium prausnitzii isolated from the gut of healthy adult Indian.</title>
        <authorList>
            <person name="Bag S."/>
            <person name="Ghosh T.S."/>
            <person name="Das B."/>
        </authorList>
    </citation>
    <scope>NUCLEOTIDE SEQUENCE [LARGE SCALE GENOMIC DNA]</scope>
    <source>
        <strain evidence="4 5">Indica</strain>
    </source>
</reference>
<proteinExistence type="predicted"/>
<evidence type="ECO:0000259" key="3">
    <source>
        <dbReference type="Pfam" id="PF00294"/>
    </source>
</evidence>
<sequence length="310" mass="33547">MGIVVIGAVFVDIKGYPLSTYIPGGRNAGRMEQVHGGVSRNVAEDIANVELRPTFVSLVDDSGMGQDVIDKLENHKVNTRFIKKVPDGMGTWLAIFDNRGDVTAAISKRPDTTPLIDLLAEQGDEIFADCDSIALELDLEKETVKQTLKYAKKYGKKVYAAVSNMSIAMERRDFLQQIDCFVCNQQEAGLLFSDNYDHLEPEEMCRVLAGNVHSANIPCMVVTMGGKGAVFARANGECGIVPAKKVDVIDTTGAGDAFFAGTVIGLTYGKTLAESCEIGSRLAASVICITENVCPRFRPLEFGLDIPVVD</sequence>
<keyword evidence="2 4" id="KW-0418">Kinase</keyword>
<evidence type="ECO:0000313" key="5">
    <source>
        <dbReference type="Proteomes" id="UP000223709"/>
    </source>
</evidence>
<evidence type="ECO:0000256" key="2">
    <source>
        <dbReference type="ARBA" id="ARBA00022777"/>
    </source>
</evidence>
<dbReference type="GO" id="GO:0016301">
    <property type="term" value="F:kinase activity"/>
    <property type="evidence" value="ECO:0007669"/>
    <property type="project" value="UniProtKB-KW"/>
</dbReference>
<evidence type="ECO:0000313" key="4">
    <source>
        <dbReference type="EMBL" id="ATL89458.1"/>
    </source>
</evidence>
<name>A0A291T8M4_9FIRM</name>
<dbReference type="AlphaFoldDB" id="A0A291T8M4"/>
<feature type="domain" description="Carbohydrate kinase PfkB" evidence="3">
    <location>
        <begin position="3"/>
        <end position="287"/>
    </location>
</feature>
<dbReference type="RefSeq" id="WP_098922862.1">
    <property type="nucleotide sequence ID" value="NZ_CP023819.1"/>
</dbReference>
<dbReference type="PANTHER" id="PTHR10584:SF166">
    <property type="entry name" value="RIBOKINASE"/>
    <property type="match status" value="1"/>
</dbReference>
<keyword evidence="1" id="KW-0808">Transferase</keyword>
<dbReference type="EMBL" id="CP023819">
    <property type="protein sequence ID" value="ATL89458.1"/>
    <property type="molecule type" value="Genomic_DNA"/>
</dbReference>
<evidence type="ECO:0000256" key="1">
    <source>
        <dbReference type="ARBA" id="ARBA00022679"/>
    </source>
</evidence>
<dbReference type="Pfam" id="PF00294">
    <property type="entry name" value="PfkB"/>
    <property type="match status" value="1"/>
</dbReference>
<dbReference type="SUPFAM" id="SSF53613">
    <property type="entry name" value="Ribokinase-like"/>
    <property type="match status" value="1"/>
</dbReference>
<dbReference type="PANTHER" id="PTHR10584">
    <property type="entry name" value="SUGAR KINASE"/>
    <property type="match status" value="1"/>
</dbReference>
<dbReference type="Gene3D" id="3.40.1190.20">
    <property type="match status" value="1"/>
</dbReference>
<dbReference type="InterPro" id="IPR011611">
    <property type="entry name" value="PfkB_dom"/>
</dbReference>
<dbReference type="InterPro" id="IPR029056">
    <property type="entry name" value="Ribokinase-like"/>
</dbReference>